<dbReference type="KEGG" id="caci:CLOAM1583"/>
<keyword evidence="2" id="KW-1185">Reference proteome</keyword>
<dbReference type="EMBL" id="CU466930">
    <property type="protein sequence ID" value="CAO81422.1"/>
    <property type="molecule type" value="Genomic_DNA"/>
</dbReference>
<evidence type="ECO:0000313" key="2">
    <source>
        <dbReference type="Proteomes" id="UP000002019"/>
    </source>
</evidence>
<organism evidence="1 2">
    <name type="scientific">Cloacimonas acidaminovorans (strain Evry)</name>
    <dbReference type="NCBI Taxonomy" id="459349"/>
    <lineage>
        <taxon>Bacteria</taxon>
        <taxon>Pseudomonadati</taxon>
        <taxon>Candidatus Cloacimonadota</taxon>
        <taxon>Candidatus Cloacimonadia</taxon>
        <taxon>Candidatus Cloacimonadales</taxon>
        <taxon>Candidatus Cloacimonadaceae</taxon>
        <taxon>Candidatus Cloacimonas</taxon>
    </lineage>
</organism>
<reference evidence="1 2" key="1">
    <citation type="journal article" date="2008" name="J. Bacteriol.">
        <title>'Candidatus Cloacamonas acidaminovorans': genome sequence reconstruction provides a first glimpse of a new bacterial division.</title>
        <authorList>
            <person name="Pelletier E."/>
            <person name="Kreimeyer A."/>
            <person name="Bocs S."/>
            <person name="Rouy Z."/>
            <person name="Gyapay G."/>
            <person name="Chouari R."/>
            <person name="Riviere D."/>
            <person name="Ganesan A."/>
            <person name="Daegelen P."/>
            <person name="Sghir A."/>
            <person name="Cohen G.N."/>
            <person name="Medigue C."/>
            <person name="Weissenbach J."/>
            <person name="Le Paslier D."/>
        </authorList>
    </citation>
    <scope>NUCLEOTIDE SEQUENCE [LARGE SCALE GENOMIC DNA]</scope>
    <source>
        <strain evidence="2">Evry</strain>
    </source>
</reference>
<evidence type="ECO:0000313" key="1">
    <source>
        <dbReference type="EMBL" id="CAO81422.1"/>
    </source>
</evidence>
<name>B0VFY0_CLOAI</name>
<protein>
    <submittedName>
        <fullName evidence="1">Uncharacterized protein</fullName>
    </submittedName>
</protein>
<dbReference type="AlphaFoldDB" id="B0VFY0"/>
<accession>B0VFY0</accession>
<sequence length="60" mass="7075">MRNSILAKFNSVQDTIFLDTIIYFGYKEKNPYRQGDQDEKVFVFSINLIACYFVGTGRLW</sequence>
<dbReference type="HOGENOM" id="CLU_2932969_0_0_0"/>
<proteinExistence type="predicted"/>
<gene>
    <name evidence="1" type="ordered locus">CLOAM1583</name>
</gene>
<dbReference type="Proteomes" id="UP000002019">
    <property type="component" value="Chromosome"/>
</dbReference>